<reference evidence="1 2" key="1">
    <citation type="submission" date="2020-07" db="EMBL/GenBank/DDBJ databases">
        <authorList>
            <person name="Pothier F. J."/>
        </authorList>
    </citation>
    <scope>NUCLEOTIDE SEQUENCE [LARGE SCALE GENOMIC DNA]</scope>
    <source>
        <strain evidence="1 2">CFBP 498</strain>
    </source>
</reference>
<proteinExistence type="predicted"/>
<evidence type="ECO:0000313" key="1">
    <source>
        <dbReference type="EMBL" id="CAD0339147.1"/>
    </source>
</evidence>
<protein>
    <submittedName>
        <fullName evidence="1">Uncharacterized protein</fullName>
    </submittedName>
</protein>
<accession>A0A6V7DR91</accession>
<evidence type="ECO:0000313" key="2">
    <source>
        <dbReference type="Proteomes" id="UP000515406"/>
    </source>
</evidence>
<sequence>MLVIRVMSMIPDVGRKFSRSYCFSRAPYRRSTSCCGLTRVLVGVLKEDSDDIADAGAQVVAPQGSESQEWGGGVHDAHGASASQAITTMNCSPFQGGAR</sequence>
<name>A0A6V7DR91_9XANT</name>
<dbReference type="EMBL" id="LR828257">
    <property type="protein sequence ID" value="CAD0339158.1"/>
    <property type="molecule type" value="Genomic_DNA"/>
</dbReference>
<dbReference type="AlphaFoldDB" id="A0A6V7DR91"/>
<gene>
    <name evidence="1" type="ORF">CFBP498_26400</name>
</gene>
<dbReference type="Proteomes" id="UP000515406">
    <property type="component" value="Chromosome"/>
</dbReference>
<dbReference type="EMBL" id="LR828257">
    <property type="protein sequence ID" value="CAD0339147.1"/>
    <property type="molecule type" value="Genomic_DNA"/>
</dbReference>
<organism evidence="1 2">
    <name type="scientific">Xanthomonas hortorum pv. vitians</name>
    <dbReference type="NCBI Taxonomy" id="83224"/>
    <lineage>
        <taxon>Bacteria</taxon>
        <taxon>Pseudomonadati</taxon>
        <taxon>Pseudomonadota</taxon>
        <taxon>Gammaproteobacteria</taxon>
        <taxon>Lysobacterales</taxon>
        <taxon>Lysobacteraceae</taxon>
        <taxon>Xanthomonas</taxon>
    </lineage>
</organism>
<keyword evidence="2" id="KW-1185">Reference proteome</keyword>